<dbReference type="PANTHER" id="PTHR46696:SF1">
    <property type="entry name" value="CYTOCHROME P450 YJIB-RELATED"/>
    <property type="match status" value="1"/>
</dbReference>
<dbReference type="InterPro" id="IPR017972">
    <property type="entry name" value="Cyt_P450_CS"/>
</dbReference>
<dbReference type="GO" id="GO:0005506">
    <property type="term" value="F:iron ion binding"/>
    <property type="evidence" value="ECO:0007669"/>
    <property type="project" value="InterPro"/>
</dbReference>
<dbReference type="GO" id="GO:0004497">
    <property type="term" value="F:monooxygenase activity"/>
    <property type="evidence" value="ECO:0007669"/>
    <property type="project" value="UniProtKB-KW"/>
</dbReference>
<dbReference type="Gene3D" id="1.10.630.10">
    <property type="entry name" value="Cytochrome P450"/>
    <property type="match status" value="1"/>
</dbReference>
<dbReference type="CDD" id="cd11029">
    <property type="entry name" value="CYP107-like"/>
    <property type="match status" value="1"/>
</dbReference>
<dbReference type="EMBL" id="BMWG01000009">
    <property type="protein sequence ID" value="GGZ36186.1"/>
    <property type="molecule type" value="Genomic_DNA"/>
</dbReference>
<protein>
    <submittedName>
        <fullName evidence="9">Cytochrome P450 hydroxylase</fullName>
    </submittedName>
</protein>
<reference evidence="9" key="1">
    <citation type="journal article" date="2014" name="Int. J. Syst. Evol. Microbiol.">
        <title>Complete genome sequence of Corynebacterium casei LMG S-19264T (=DSM 44701T), isolated from a smear-ripened cheese.</title>
        <authorList>
            <consortium name="US DOE Joint Genome Institute (JGI-PGF)"/>
            <person name="Walter F."/>
            <person name="Albersmeier A."/>
            <person name="Kalinowski J."/>
            <person name="Ruckert C."/>
        </authorList>
    </citation>
    <scope>NUCLEOTIDE SEQUENCE</scope>
    <source>
        <strain evidence="9">JCM 4988</strain>
    </source>
</reference>
<organism evidence="9 10">
    <name type="scientific">Streptomyces inusitatus</name>
    <dbReference type="NCBI Taxonomy" id="68221"/>
    <lineage>
        <taxon>Bacteria</taxon>
        <taxon>Bacillati</taxon>
        <taxon>Actinomycetota</taxon>
        <taxon>Actinomycetes</taxon>
        <taxon>Kitasatosporales</taxon>
        <taxon>Streptomycetaceae</taxon>
        <taxon>Streptomyces</taxon>
    </lineage>
</organism>
<comment type="caution">
    <text evidence="9">The sequence shown here is derived from an EMBL/GenBank/DDBJ whole genome shotgun (WGS) entry which is preliminary data.</text>
</comment>
<evidence type="ECO:0000256" key="4">
    <source>
        <dbReference type="ARBA" id="ARBA00023002"/>
    </source>
</evidence>
<evidence type="ECO:0000256" key="7">
    <source>
        <dbReference type="RuleBase" id="RU000461"/>
    </source>
</evidence>
<evidence type="ECO:0000256" key="5">
    <source>
        <dbReference type="ARBA" id="ARBA00023004"/>
    </source>
</evidence>
<evidence type="ECO:0000256" key="8">
    <source>
        <dbReference type="SAM" id="MobiDB-lite"/>
    </source>
</evidence>
<evidence type="ECO:0000256" key="1">
    <source>
        <dbReference type="ARBA" id="ARBA00010617"/>
    </source>
</evidence>
<dbReference type="InterPro" id="IPR002397">
    <property type="entry name" value="Cyt_P450_B"/>
</dbReference>
<dbReference type="FunFam" id="1.10.630.10:FF:000018">
    <property type="entry name" value="Cytochrome P450 monooxygenase"/>
    <property type="match status" value="1"/>
</dbReference>
<dbReference type="AlphaFoldDB" id="A0A918UUY7"/>
<keyword evidence="10" id="KW-1185">Reference proteome</keyword>
<proteinExistence type="inferred from homology"/>
<evidence type="ECO:0000256" key="2">
    <source>
        <dbReference type="ARBA" id="ARBA00022617"/>
    </source>
</evidence>
<comment type="similarity">
    <text evidence="1 7">Belongs to the cytochrome P450 family.</text>
</comment>
<keyword evidence="6 7" id="KW-0503">Monooxygenase</keyword>
<keyword evidence="4 7" id="KW-0560">Oxidoreductase</keyword>
<evidence type="ECO:0000313" key="9">
    <source>
        <dbReference type="EMBL" id="GGZ36186.1"/>
    </source>
</evidence>
<keyword evidence="3 7" id="KW-0479">Metal-binding</keyword>
<dbReference type="SUPFAM" id="SSF48264">
    <property type="entry name" value="Cytochrome P450"/>
    <property type="match status" value="1"/>
</dbReference>
<feature type="region of interest" description="Disordered" evidence="8">
    <location>
        <begin position="49"/>
        <end position="68"/>
    </location>
</feature>
<sequence>MTADPYPGYAWLREHDPVCPVDDPHLPGRMWLVTRYDDVRACLADRRLGSGAPVNPDPHSPGLSNLDDPGHARLRRLVAAAFTPAAVSRLRDRTARTCAHAVDSFAGRGRADLVAEYTREIPVAVVHDLLGIPEAERPPAADVLDMWYRAKFRQPRDEAKLAEMLGYVRKLVAYKRSHPGDDLPTRLIESDALTGDELEVMVMTLIGAGHITTIQFLGTTVLRLLGHPRQRAALLGGDIDWSRAINELLRMDSPDHVAEYRYAGEDMTIADARVREGDVVLLSLAAANHDPNRFPDPDALDLTRDARPHLAFGHGAHTCLGSHLVKLQTEIAITTLFGRLPDLTLDIPSGEIDWGYAPTFRGPLALPVTFTPR</sequence>
<accession>A0A918UUY7</accession>
<keyword evidence="5 7" id="KW-0408">Iron</keyword>
<dbReference type="GO" id="GO:0020037">
    <property type="term" value="F:heme binding"/>
    <property type="evidence" value="ECO:0007669"/>
    <property type="project" value="InterPro"/>
</dbReference>
<reference evidence="9" key="2">
    <citation type="submission" date="2020-09" db="EMBL/GenBank/DDBJ databases">
        <authorList>
            <person name="Sun Q."/>
            <person name="Ohkuma M."/>
        </authorList>
    </citation>
    <scope>NUCLEOTIDE SEQUENCE</scope>
    <source>
        <strain evidence="9">JCM 4988</strain>
    </source>
</reference>
<dbReference type="PRINTS" id="PR00359">
    <property type="entry name" value="BP450"/>
</dbReference>
<dbReference type="Pfam" id="PF00067">
    <property type="entry name" value="p450"/>
    <property type="match status" value="1"/>
</dbReference>
<keyword evidence="2 7" id="KW-0349">Heme</keyword>
<dbReference type="RefSeq" id="WP_190123839.1">
    <property type="nucleotide sequence ID" value="NZ_BMWG01000009.1"/>
</dbReference>
<evidence type="ECO:0000256" key="6">
    <source>
        <dbReference type="ARBA" id="ARBA00023033"/>
    </source>
</evidence>
<evidence type="ECO:0000313" key="10">
    <source>
        <dbReference type="Proteomes" id="UP000630936"/>
    </source>
</evidence>
<dbReference type="GO" id="GO:0016705">
    <property type="term" value="F:oxidoreductase activity, acting on paired donors, with incorporation or reduction of molecular oxygen"/>
    <property type="evidence" value="ECO:0007669"/>
    <property type="project" value="InterPro"/>
</dbReference>
<evidence type="ECO:0000256" key="3">
    <source>
        <dbReference type="ARBA" id="ARBA00022723"/>
    </source>
</evidence>
<dbReference type="InterPro" id="IPR001128">
    <property type="entry name" value="Cyt_P450"/>
</dbReference>
<dbReference type="PANTHER" id="PTHR46696">
    <property type="entry name" value="P450, PUTATIVE (EUROFUNG)-RELATED"/>
    <property type="match status" value="1"/>
</dbReference>
<dbReference type="InterPro" id="IPR036396">
    <property type="entry name" value="Cyt_P450_sf"/>
</dbReference>
<gene>
    <name evidence="9" type="ORF">GCM10010387_32770</name>
</gene>
<name>A0A918UUY7_9ACTN</name>
<dbReference type="Proteomes" id="UP000630936">
    <property type="component" value="Unassembled WGS sequence"/>
</dbReference>
<dbReference type="PROSITE" id="PS00086">
    <property type="entry name" value="CYTOCHROME_P450"/>
    <property type="match status" value="1"/>
</dbReference>